<dbReference type="PANTHER" id="PTHR43542:SF1">
    <property type="entry name" value="METHYLTRANSFERASE"/>
    <property type="match status" value="1"/>
</dbReference>
<dbReference type="InterPro" id="IPR002052">
    <property type="entry name" value="DNA_methylase_N6_adenine_CS"/>
</dbReference>
<keyword evidence="5" id="KW-1185">Reference proteome</keyword>
<dbReference type="SUPFAM" id="SSF53335">
    <property type="entry name" value="S-adenosyl-L-methionine-dependent methyltransferases"/>
    <property type="match status" value="1"/>
</dbReference>
<evidence type="ECO:0000256" key="3">
    <source>
        <dbReference type="SAM" id="MobiDB-lite"/>
    </source>
</evidence>
<dbReference type="GO" id="GO:0031167">
    <property type="term" value="P:rRNA methylation"/>
    <property type="evidence" value="ECO:0007669"/>
    <property type="project" value="InterPro"/>
</dbReference>
<evidence type="ECO:0000256" key="2">
    <source>
        <dbReference type="ARBA" id="ARBA00022679"/>
    </source>
</evidence>
<dbReference type="PANTHER" id="PTHR43542">
    <property type="entry name" value="METHYLTRANSFERASE"/>
    <property type="match status" value="1"/>
</dbReference>
<dbReference type="CDD" id="cd02440">
    <property type="entry name" value="AdoMet_MTases"/>
    <property type="match status" value="1"/>
</dbReference>
<dbReference type="PROSITE" id="PS00092">
    <property type="entry name" value="N6_MTASE"/>
    <property type="match status" value="1"/>
</dbReference>
<evidence type="ECO:0000313" key="4">
    <source>
        <dbReference type="EMBL" id="GGI19958.1"/>
    </source>
</evidence>
<gene>
    <name evidence="4" type="ORF">GCM10008066_21630</name>
</gene>
<dbReference type="GO" id="GO:0003676">
    <property type="term" value="F:nucleic acid binding"/>
    <property type="evidence" value="ECO:0007669"/>
    <property type="project" value="InterPro"/>
</dbReference>
<dbReference type="InterPro" id="IPR004398">
    <property type="entry name" value="RNA_MeTrfase_RsmD"/>
</dbReference>
<dbReference type="Proteomes" id="UP000642180">
    <property type="component" value="Unassembled WGS sequence"/>
</dbReference>
<dbReference type="RefSeq" id="WP_188381368.1">
    <property type="nucleotide sequence ID" value="NZ_BMDI01000002.1"/>
</dbReference>
<dbReference type="Pfam" id="PF03602">
    <property type="entry name" value="Cons_hypoth95"/>
    <property type="match status" value="1"/>
</dbReference>
<dbReference type="GO" id="GO:0008168">
    <property type="term" value="F:methyltransferase activity"/>
    <property type="evidence" value="ECO:0007669"/>
    <property type="project" value="UniProtKB-KW"/>
</dbReference>
<proteinExistence type="predicted"/>
<feature type="compositionally biased region" description="Polar residues" evidence="3">
    <location>
        <begin position="8"/>
        <end position="28"/>
    </location>
</feature>
<dbReference type="NCBIfam" id="TIGR00095">
    <property type="entry name" value="16S rRNA (guanine(966)-N(2))-methyltransferase RsmD"/>
    <property type="match status" value="1"/>
</dbReference>
<sequence length="223" mass="25181">MSKPAGKQSRQQGKPQGHPQSRPRSASHQVRIIGGQWKRTPLTVADGEGLRPTPDRVRETVFNWINHVIDNDWDRMVCLDAFAGTGVLGFEAASRGAEQVVMIENFGPALKHIAATKDKLNAEQIELVRGDAVATMQSLQRKQQQFDLIFLDPPYHQNWLDRVVPMCESLLRRDGLLYVESEVALTADNAPEWLKNWDILRADHAGMVFYHLLQAKKLPQLQA</sequence>
<dbReference type="EMBL" id="BMDI01000002">
    <property type="protein sequence ID" value="GGI19958.1"/>
    <property type="molecule type" value="Genomic_DNA"/>
</dbReference>
<keyword evidence="1 4" id="KW-0489">Methyltransferase</keyword>
<dbReference type="Gene3D" id="3.40.50.150">
    <property type="entry name" value="Vaccinia Virus protein VP39"/>
    <property type="match status" value="1"/>
</dbReference>
<comment type="caution">
    <text evidence="4">The sequence shown here is derived from an EMBL/GenBank/DDBJ whole genome shotgun (WGS) entry which is preliminary data.</text>
</comment>
<organism evidence="4 5">
    <name type="scientific">Oxalicibacterium faecigallinarum</name>
    <dbReference type="NCBI Taxonomy" id="573741"/>
    <lineage>
        <taxon>Bacteria</taxon>
        <taxon>Pseudomonadati</taxon>
        <taxon>Pseudomonadota</taxon>
        <taxon>Betaproteobacteria</taxon>
        <taxon>Burkholderiales</taxon>
        <taxon>Oxalobacteraceae</taxon>
        <taxon>Oxalicibacterium</taxon>
    </lineage>
</organism>
<accession>A0A8J3AZE6</accession>
<keyword evidence="2" id="KW-0808">Transferase</keyword>
<reference evidence="5" key="1">
    <citation type="journal article" date="2019" name="Int. J. Syst. Evol. Microbiol.">
        <title>The Global Catalogue of Microorganisms (GCM) 10K type strain sequencing project: providing services to taxonomists for standard genome sequencing and annotation.</title>
        <authorList>
            <consortium name="The Broad Institute Genomics Platform"/>
            <consortium name="The Broad Institute Genome Sequencing Center for Infectious Disease"/>
            <person name="Wu L."/>
            <person name="Ma J."/>
        </authorList>
    </citation>
    <scope>NUCLEOTIDE SEQUENCE [LARGE SCALE GENOMIC DNA]</scope>
    <source>
        <strain evidence="5">CCM 2767</strain>
    </source>
</reference>
<feature type="region of interest" description="Disordered" evidence="3">
    <location>
        <begin position="1"/>
        <end position="33"/>
    </location>
</feature>
<name>A0A8J3AZE6_9BURK</name>
<dbReference type="InterPro" id="IPR029063">
    <property type="entry name" value="SAM-dependent_MTases_sf"/>
</dbReference>
<evidence type="ECO:0000313" key="5">
    <source>
        <dbReference type="Proteomes" id="UP000642180"/>
    </source>
</evidence>
<dbReference type="AlphaFoldDB" id="A0A8J3AZE6"/>
<dbReference type="PIRSF" id="PIRSF004553">
    <property type="entry name" value="CHP00095"/>
    <property type="match status" value="1"/>
</dbReference>
<evidence type="ECO:0000256" key="1">
    <source>
        <dbReference type="ARBA" id="ARBA00022603"/>
    </source>
</evidence>
<protein>
    <submittedName>
        <fullName evidence="4">Methyltransferase</fullName>
    </submittedName>
</protein>